<dbReference type="GO" id="GO:0005886">
    <property type="term" value="C:plasma membrane"/>
    <property type="evidence" value="ECO:0007669"/>
    <property type="project" value="UniProtKB-SubCell"/>
</dbReference>
<organism evidence="7 8">
    <name type="scientific">Prevotella jejuni</name>
    <dbReference type="NCBI Taxonomy" id="1177574"/>
    <lineage>
        <taxon>Bacteria</taxon>
        <taxon>Pseudomonadati</taxon>
        <taxon>Bacteroidota</taxon>
        <taxon>Bacteroidia</taxon>
        <taxon>Bacteroidales</taxon>
        <taxon>Prevotellaceae</taxon>
        <taxon>Prevotella</taxon>
    </lineage>
</organism>
<comment type="similarity">
    <text evidence="2">Belongs to the acyltransferase 3 family.</text>
</comment>
<dbReference type="GeneID" id="94027903"/>
<name>A0A2K9HH75_9BACT</name>
<dbReference type="AlphaFoldDB" id="A0A2K9HH75"/>
<dbReference type="InterPro" id="IPR002656">
    <property type="entry name" value="Acyl_transf_3_dom"/>
</dbReference>
<dbReference type="GO" id="GO:0009246">
    <property type="term" value="P:enterobacterial common antigen biosynthetic process"/>
    <property type="evidence" value="ECO:0007669"/>
    <property type="project" value="TreeGrafter"/>
</dbReference>
<evidence type="ECO:0000256" key="2">
    <source>
        <dbReference type="ARBA" id="ARBA00007400"/>
    </source>
</evidence>
<proteinExistence type="inferred from homology"/>
<dbReference type="Pfam" id="PF01757">
    <property type="entry name" value="Acyl_transf_3"/>
    <property type="match status" value="1"/>
</dbReference>
<dbReference type="PANTHER" id="PTHR40074:SF2">
    <property type="entry name" value="O-ACETYLTRANSFERASE WECH"/>
    <property type="match status" value="1"/>
</dbReference>
<protein>
    <submittedName>
        <fullName evidence="7">Uncharacterized membrane protein YcfT</fullName>
    </submittedName>
</protein>
<accession>A0A2K9HH75</accession>
<dbReference type="GO" id="GO:0016413">
    <property type="term" value="F:O-acetyltransferase activity"/>
    <property type="evidence" value="ECO:0007669"/>
    <property type="project" value="TreeGrafter"/>
</dbReference>
<keyword evidence="8" id="KW-1185">Reference proteome</keyword>
<sequence>MIRTNKDSTLSQVITALRFPLIVLVLFVHSNFKGVSFAWDNALKASFSLPIGNINLSLGTFIDFISGSLAPLANPFFFFVSGLLFFHCRQFTRKVYINKIRHRLQSLLIPYILWNLLFLLIIAIGSSLRPGWTAIIDKPLSNFTIKDYLLIFWDTSLIGQKGGLATPIDIPLWFVRNLMVLSLASPFIYTTIHLLSRWHKRLALYMLLIFLYAIHYLPDQWEGWGQSLLFFSLGATFTILKWDVTKLFKPYGIYGIIGACLFYWAQLANLMYAALIVTIISLTTYIIEHRQQQGLTSKLIPNILTDSSFFIYAAHTLPQGIILWSLKLEWLPITGATSVLIVYFLSPVILTTVCLLSFILLRRISPISLYFLTGGRQ</sequence>
<dbReference type="RefSeq" id="WP_089365318.1">
    <property type="nucleotide sequence ID" value="NZ_CP023863.1"/>
</dbReference>
<gene>
    <name evidence="7" type="ORF">SAMN06265364_10264</name>
</gene>
<comment type="subcellular location">
    <subcellularLocation>
        <location evidence="1">Cell membrane</location>
        <topology evidence="1">Multi-pass membrane protein</topology>
    </subcellularLocation>
</comment>
<evidence type="ECO:0000256" key="1">
    <source>
        <dbReference type="ARBA" id="ARBA00004651"/>
    </source>
</evidence>
<dbReference type="OrthoDB" id="1072135at2"/>
<keyword evidence="5" id="KW-1133">Transmembrane helix</keyword>
<evidence type="ECO:0000256" key="3">
    <source>
        <dbReference type="ARBA" id="ARBA00022475"/>
    </source>
</evidence>
<keyword evidence="4" id="KW-0812">Transmembrane</keyword>
<keyword evidence="6" id="KW-0472">Membrane</keyword>
<comment type="caution">
    <text evidence="7">The sequence shown here is derived from an EMBL/GenBank/DDBJ whole genome shotgun (WGS) entry which is preliminary data.</text>
</comment>
<evidence type="ECO:0000313" key="7">
    <source>
        <dbReference type="EMBL" id="SNR63223.1"/>
    </source>
</evidence>
<evidence type="ECO:0000256" key="4">
    <source>
        <dbReference type="ARBA" id="ARBA00022692"/>
    </source>
</evidence>
<keyword evidence="3" id="KW-1003">Cell membrane</keyword>
<evidence type="ECO:0000256" key="5">
    <source>
        <dbReference type="ARBA" id="ARBA00022989"/>
    </source>
</evidence>
<reference evidence="7 8" key="1">
    <citation type="submission" date="2017-06" db="EMBL/GenBank/DDBJ databases">
        <authorList>
            <person name="Varghese N."/>
            <person name="Submissions S."/>
        </authorList>
    </citation>
    <scope>NUCLEOTIDE SEQUENCE [LARGE SCALE GENOMIC DNA]</scope>
    <source>
        <strain evidence="7 8">DSM 26989</strain>
    </source>
</reference>
<dbReference type="PANTHER" id="PTHR40074">
    <property type="entry name" value="O-ACETYLTRANSFERASE WECH"/>
    <property type="match status" value="1"/>
</dbReference>
<dbReference type="EMBL" id="FZNZ01000002">
    <property type="protein sequence ID" value="SNR63223.1"/>
    <property type="molecule type" value="Genomic_DNA"/>
</dbReference>
<dbReference type="Proteomes" id="UP000198427">
    <property type="component" value="Unassembled WGS sequence"/>
</dbReference>
<evidence type="ECO:0000256" key="6">
    <source>
        <dbReference type="ARBA" id="ARBA00023136"/>
    </source>
</evidence>
<dbReference type="KEGG" id="pje:CRM71_00410"/>
<evidence type="ECO:0000313" key="8">
    <source>
        <dbReference type="Proteomes" id="UP000198427"/>
    </source>
</evidence>